<organism evidence="1 2">
    <name type="scientific">Marinobacter subterrani</name>
    <dbReference type="NCBI Taxonomy" id="1658765"/>
    <lineage>
        <taxon>Bacteria</taxon>
        <taxon>Pseudomonadati</taxon>
        <taxon>Pseudomonadota</taxon>
        <taxon>Gammaproteobacteria</taxon>
        <taxon>Pseudomonadales</taxon>
        <taxon>Marinobacteraceae</taxon>
        <taxon>Marinobacter</taxon>
    </lineage>
</organism>
<protein>
    <submittedName>
        <fullName evidence="1">Uncharacterized protein</fullName>
    </submittedName>
</protein>
<keyword evidence="2" id="KW-1185">Reference proteome</keyword>
<dbReference type="PATRIC" id="fig|1658765.3.peg.826"/>
<dbReference type="EMBL" id="LFBU01000001">
    <property type="protein sequence ID" value="KMQ74646.1"/>
    <property type="molecule type" value="Genomic_DNA"/>
</dbReference>
<sequence>MADQTLQRVFVRVFSYLAESGVEMTRARSRTLLQLMDDTLAESGQPEAAGRLSETDLLVQTMDRLPAYFPIEEEALPAPNPPLCRGSIGYPTHG</sequence>
<dbReference type="STRING" id="1658765.Msub_10832"/>
<reference evidence="1 2" key="1">
    <citation type="submission" date="2015-06" db="EMBL/GenBank/DDBJ databases">
        <title>Marinobacter subterrani, a genetically tractable neutrophilic iron-oxidizing strain isolated from the Soudan Iron Mine.</title>
        <authorList>
            <person name="Bonis B.M."/>
            <person name="Gralnick J.A."/>
        </authorList>
    </citation>
    <scope>NUCLEOTIDE SEQUENCE [LARGE SCALE GENOMIC DNA]</scope>
    <source>
        <strain evidence="1 2">JG233</strain>
    </source>
</reference>
<evidence type="ECO:0000313" key="1">
    <source>
        <dbReference type="EMBL" id="KMQ74646.1"/>
    </source>
</evidence>
<comment type="caution">
    <text evidence="1">The sequence shown here is derived from an EMBL/GenBank/DDBJ whole genome shotgun (WGS) entry which is preliminary data.</text>
</comment>
<name>A0A0J7J9T9_9GAMM</name>
<gene>
    <name evidence="1" type="ORF">Msub_10832</name>
</gene>
<dbReference type="OrthoDB" id="6919369at2"/>
<evidence type="ECO:0000313" key="2">
    <source>
        <dbReference type="Proteomes" id="UP000036102"/>
    </source>
</evidence>
<dbReference type="AlphaFoldDB" id="A0A0J7J9T9"/>
<dbReference type="RefSeq" id="WP_048494827.1">
    <property type="nucleotide sequence ID" value="NZ_JADQCF010000028.1"/>
</dbReference>
<accession>A0A0J7J9T9</accession>
<dbReference type="Proteomes" id="UP000036102">
    <property type="component" value="Unassembled WGS sequence"/>
</dbReference>
<proteinExistence type="predicted"/>